<gene>
    <name evidence="1" type="ORF">FB473_002622</name>
</gene>
<reference evidence="1 2" key="1">
    <citation type="submission" date="2020-02" db="EMBL/GenBank/DDBJ databases">
        <title>Sequencing the genomes of 1000 actinobacteria strains.</title>
        <authorList>
            <person name="Klenk H.-P."/>
        </authorList>
    </citation>
    <scope>NUCLEOTIDE SEQUENCE [LARGE SCALE GENOMIC DNA]</scope>
    <source>
        <strain evidence="1 2">DSM 19609</strain>
    </source>
</reference>
<dbReference type="RefSeq" id="WP_167168540.1">
    <property type="nucleotide sequence ID" value="NZ_BAAAOO010000007.1"/>
</dbReference>
<accession>A0ABX0SHU2</accession>
<proteinExistence type="predicted"/>
<organism evidence="1 2">
    <name type="scientific">Brooklawnia cerclae</name>
    <dbReference type="NCBI Taxonomy" id="349934"/>
    <lineage>
        <taxon>Bacteria</taxon>
        <taxon>Bacillati</taxon>
        <taxon>Actinomycetota</taxon>
        <taxon>Actinomycetes</taxon>
        <taxon>Propionibacteriales</taxon>
        <taxon>Propionibacteriaceae</taxon>
        <taxon>Brooklawnia</taxon>
    </lineage>
</organism>
<evidence type="ECO:0000313" key="2">
    <source>
        <dbReference type="Proteomes" id="UP000749311"/>
    </source>
</evidence>
<sequence>MTDEDDAGYFLFATYADSPPASGDALAKHITTVLAECRPQPACQRCGGNEVSLEPRGSDAVAVTVQLHLGPATKPGLATITAELPIDPDAPLHIRLFTVEGVDVV</sequence>
<protein>
    <submittedName>
        <fullName evidence="1">Uncharacterized protein</fullName>
    </submittedName>
</protein>
<comment type="caution">
    <text evidence="1">The sequence shown here is derived from an EMBL/GenBank/DDBJ whole genome shotgun (WGS) entry which is preliminary data.</text>
</comment>
<keyword evidence="2" id="KW-1185">Reference proteome</keyword>
<dbReference type="EMBL" id="JAAMOZ010000001">
    <property type="protein sequence ID" value="NIH57977.1"/>
    <property type="molecule type" value="Genomic_DNA"/>
</dbReference>
<name>A0ABX0SHU2_9ACTN</name>
<evidence type="ECO:0000313" key="1">
    <source>
        <dbReference type="EMBL" id="NIH57977.1"/>
    </source>
</evidence>
<dbReference type="Proteomes" id="UP000749311">
    <property type="component" value="Unassembled WGS sequence"/>
</dbReference>